<feature type="compositionally biased region" description="Polar residues" evidence="1">
    <location>
        <begin position="274"/>
        <end position="284"/>
    </location>
</feature>
<evidence type="ECO:0008006" key="3">
    <source>
        <dbReference type="Google" id="ProtNLM"/>
    </source>
</evidence>
<evidence type="ECO:0000256" key="1">
    <source>
        <dbReference type="SAM" id="MobiDB-lite"/>
    </source>
</evidence>
<dbReference type="AlphaFoldDB" id="A0A1X7TAH4"/>
<reference evidence="2" key="1">
    <citation type="submission" date="2017-05" db="UniProtKB">
        <authorList>
            <consortium name="EnsemblMetazoa"/>
        </authorList>
    </citation>
    <scope>IDENTIFICATION</scope>
</reference>
<protein>
    <recommendedName>
        <fullName evidence="3">ZAD domain-containing protein</fullName>
    </recommendedName>
</protein>
<dbReference type="InParanoid" id="A0A1X7TAH4"/>
<feature type="region of interest" description="Disordered" evidence="1">
    <location>
        <begin position="204"/>
        <end position="284"/>
    </location>
</feature>
<evidence type="ECO:0000313" key="2">
    <source>
        <dbReference type="EnsemblMetazoa" id="Aqu2.1.11551_001"/>
    </source>
</evidence>
<feature type="region of interest" description="Disordered" evidence="1">
    <location>
        <begin position="107"/>
        <end position="135"/>
    </location>
</feature>
<organism evidence="2">
    <name type="scientific">Amphimedon queenslandica</name>
    <name type="common">Sponge</name>
    <dbReference type="NCBI Taxonomy" id="400682"/>
    <lineage>
        <taxon>Eukaryota</taxon>
        <taxon>Metazoa</taxon>
        <taxon>Porifera</taxon>
        <taxon>Demospongiae</taxon>
        <taxon>Heteroscleromorpha</taxon>
        <taxon>Haplosclerida</taxon>
        <taxon>Niphatidae</taxon>
        <taxon>Amphimedon</taxon>
    </lineage>
</organism>
<feature type="region of interest" description="Disordered" evidence="1">
    <location>
        <begin position="155"/>
        <end position="175"/>
    </location>
</feature>
<sequence length="284" mass="30344">MAVNLEKCCLCSSDVSHGTSKTKRRKLHGDACKVALHILDSVAVRHYGRNFSNLVHANPQCEDSNLCHKCKAKAEAFQALLSKVTYAEGDIINIIGNVVRSGRKRTFDDAADGAPTPLQPQKSIRQEGSDTCSGETVESLASNNAENFDTSAFSVHSCDDAPTQPEKLTRQEDNDAFGRETVVSSDSDNTENLDTSAVSVHISCDDAPTQPENLTRHEDDASSGEAVVSSDVNNARNLDTSAVSAHGCDDAPTQPENLTRQDDDASSGEAVVSSDGNNAKNFDT</sequence>
<dbReference type="EnsemblMetazoa" id="Aqu2.1.11551_001">
    <property type="protein sequence ID" value="Aqu2.1.11551_001"/>
    <property type="gene ID" value="Aqu2.1.11551"/>
</dbReference>
<accession>A0A1X7TAH4</accession>
<proteinExistence type="predicted"/>
<feature type="compositionally biased region" description="Polar residues" evidence="1">
    <location>
        <begin position="230"/>
        <end position="243"/>
    </location>
</feature>
<name>A0A1X7TAH4_AMPQE</name>